<dbReference type="RefSeq" id="XP_009543420.1">
    <property type="nucleotide sequence ID" value="XM_009545125.1"/>
</dbReference>
<reference evidence="1 2" key="1">
    <citation type="journal article" date="2012" name="New Phytol.">
        <title>Insight into trade-off between wood decay and parasitism from the genome of a fungal forest pathogen.</title>
        <authorList>
            <person name="Olson A."/>
            <person name="Aerts A."/>
            <person name="Asiegbu F."/>
            <person name="Belbahri L."/>
            <person name="Bouzid O."/>
            <person name="Broberg A."/>
            <person name="Canback B."/>
            <person name="Coutinho P.M."/>
            <person name="Cullen D."/>
            <person name="Dalman K."/>
            <person name="Deflorio G."/>
            <person name="van Diepen L.T."/>
            <person name="Dunand C."/>
            <person name="Duplessis S."/>
            <person name="Durling M."/>
            <person name="Gonthier P."/>
            <person name="Grimwood J."/>
            <person name="Fossdal C.G."/>
            <person name="Hansson D."/>
            <person name="Henrissat B."/>
            <person name="Hietala A."/>
            <person name="Himmelstrand K."/>
            <person name="Hoffmeister D."/>
            <person name="Hogberg N."/>
            <person name="James T.Y."/>
            <person name="Karlsson M."/>
            <person name="Kohler A."/>
            <person name="Kues U."/>
            <person name="Lee Y.H."/>
            <person name="Lin Y.C."/>
            <person name="Lind M."/>
            <person name="Lindquist E."/>
            <person name="Lombard V."/>
            <person name="Lucas S."/>
            <person name="Lunden K."/>
            <person name="Morin E."/>
            <person name="Murat C."/>
            <person name="Park J."/>
            <person name="Raffaello T."/>
            <person name="Rouze P."/>
            <person name="Salamov A."/>
            <person name="Schmutz J."/>
            <person name="Solheim H."/>
            <person name="Stahlberg J."/>
            <person name="Velez H."/>
            <person name="de Vries R.P."/>
            <person name="Wiebenga A."/>
            <person name="Woodward S."/>
            <person name="Yakovlev I."/>
            <person name="Garbelotto M."/>
            <person name="Martin F."/>
            <person name="Grigoriev I.V."/>
            <person name="Stenlid J."/>
        </authorList>
    </citation>
    <scope>NUCLEOTIDE SEQUENCE [LARGE SCALE GENOMIC DNA]</scope>
    <source>
        <strain evidence="1 2">TC 32-1</strain>
    </source>
</reference>
<dbReference type="EMBL" id="KI925456">
    <property type="protein sequence ID" value="ETW83648.1"/>
    <property type="molecule type" value="Genomic_DNA"/>
</dbReference>
<accession>W4KCY4</accession>
<evidence type="ECO:0000313" key="1">
    <source>
        <dbReference type="EMBL" id="ETW83648.1"/>
    </source>
</evidence>
<sequence length="177" mass="19044">MDLSLYSGYDGGRALSNPEPSSGSMPHALPVCFSPSVAPDMGSSFSLLDWLGLAMPRADIRSAQRLSPRRCHSTYSTAWNHGYSVPARKETLLRTSAVSHALLDTSPTRCWIPPPRVVGHLKRAAGHAQTRCWTCSNALLDMLTSVRGNNLDDCTGGGQQSSMMSAVRSQAAVIAVW</sequence>
<dbReference type="GeneID" id="20665844"/>
<organism evidence="1 2">
    <name type="scientific">Heterobasidion irregulare (strain TC 32-1)</name>
    <dbReference type="NCBI Taxonomy" id="747525"/>
    <lineage>
        <taxon>Eukaryota</taxon>
        <taxon>Fungi</taxon>
        <taxon>Dikarya</taxon>
        <taxon>Basidiomycota</taxon>
        <taxon>Agaricomycotina</taxon>
        <taxon>Agaricomycetes</taxon>
        <taxon>Russulales</taxon>
        <taxon>Bondarzewiaceae</taxon>
        <taxon>Heterobasidion</taxon>
        <taxon>Heterobasidion annosum species complex</taxon>
    </lineage>
</organism>
<proteinExistence type="predicted"/>
<name>W4KCY4_HETIT</name>
<evidence type="ECO:0000313" key="2">
    <source>
        <dbReference type="Proteomes" id="UP000030671"/>
    </source>
</evidence>
<dbReference type="AlphaFoldDB" id="W4KCY4"/>
<dbReference type="InParanoid" id="W4KCY4"/>
<gene>
    <name evidence="1" type="ORF">HETIRDRAFT_102335</name>
</gene>
<dbReference type="Proteomes" id="UP000030671">
    <property type="component" value="Unassembled WGS sequence"/>
</dbReference>
<dbReference type="HOGENOM" id="CLU_1518053_0_0_1"/>
<keyword evidence="2" id="KW-1185">Reference proteome</keyword>
<protein>
    <submittedName>
        <fullName evidence="1">Uncharacterized protein</fullName>
    </submittedName>
</protein>
<dbReference type="KEGG" id="hir:HETIRDRAFT_102335"/>